<evidence type="ECO:0000256" key="6">
    <source>
        <dbReference type="SAM" id="Phobius"/>
    </source>
</evidence>
<dbReference type="Pfam" id="PF00335">
    <property type="entry name" value="Tetraspanin"/>
    <property type="match status" value="1"/>
</dbReference>
<dbReference type="STRING" id="56857.A0A200PTC4"/>
<evidence type="ECO:0000313" key="8">
    <source>
        <dbReference type="Proteomes" id="UP000195402"/>
    </source>
</evidence>
<keyword evidence="5 6" id="KW-0472">Membrane</keyword>
<feature type="transmembrane region" description="Helical" evidence="6">
    <location>
        <begin position="88"/>
        <end position="110"/>
    </location>
</feature>
<accession>A0A200PTC4</accession>
<reference evidence="7 8" key="1">
    <citation type="journal article" date="2017" name="Mol. Plant">
        <title>The Genome of Medicinal Plant Macleaya cordata Provides New Insights into Benzylisoquinoline Alkaloids Metabolism.</title>
        <authorList>
            <person name="Liu X."/>
            <person name="Liu Y."/>
            <person name="Huang P."/>
            <person name="Ma Y."/>
            <person name="Qing Z."/>
            <person name="Tang Q."/>
            <person name="Cao H."/>
            <person name="Cheng P."/>
            <person name="Zheng Y."/>
            <person name="Yuan Z."/>
            <person name="Zhou Y."/>
            <person name="Liu J."/>
            <person name="Tang Z."/>
            <person name="Zhuo Y."/>
            <person name="Zhang Y."/>
            <person name="Yu L."/>
            <person name="Huang J."/>
            <person name="Yang P."/>
            <person name="Peng Q."/>
            <person name="Zhang J."/>
            <person name="Jiang W."/>
            <person name="Zhang Z."/>
            <person name="Lin K."/>
            <person name="Ro D.K."/>
            <person name="Chen X."/>
            <person name="Xiong X."/>
            <person name="Shang Y."/>
            <person name="Huang S."/>
            <person name="Zeng J."/>
        </authorList>
    </citation>
    <scope>NUCLEOTIDE SEQUENCE [LARGE SCALE GENOMIC DNA]</scope>
    <source>
        <strain evidence="8">cv. BLH2017</strain>
        <tissue evidence="7">Root</tissue>
    </source>
</reference>
<dbReference type="InterPro" id="IPR044991">
    <property type="entry name" value="TET_plant"/>
</dbReference>
<dbReference type="PANTHER" id="PTHR32191">
    <property type="entry name" value="TETRASPANIN-8-RELATED"/>
    <property type="match status" value="1"/>
</dbReference>
<comment type="similarity">
    <text evidence="2">Belongs to the tetraspanin (TM4SF) family.</text>
</comment>
<dbReference type="GO" id="GO:0016020">
    <property type="term" value="C:membrane"/>
    <property type="evidence" value="ECO:0007669"/>
    <property type="project" value="UniProtKB-SubCell"/>
</dbReference>
<dbReference type="GO" id="GO:0009734">
    <property type="term" value="P:auxin-activated signaling pathway"/>
    <property type="evidence" value="ECO:0007669"/>
    <property type="project" value="InterPro"/>
</dbReference>
<feature type="transmembrane region" description="Helical" evidence="6">
    <location>
        <begin position="58"/>
        <end position="76"/>
    </location>
</feature>
<comment type="subcellular location">
    <subcellularLocation>
        <location evidence="1">Membrane</location>
        <topology evidence="1">Multi-pass membrane protein</topology>
    </subcellularLocation>
</comment>
<dbReference type="InParanoid" id="A0A200PTC4"/>
<evidence type="ECO:0000256" key="1">
    <source>
        <dbReference type="ARBA" id="ARBA00004141"/>
    </source>
</evidence>
<feature type="transmembrane region" description="Helical" evidence="6">
    <location>
        <begin position="256"/>
        <end position="275"/>
    </location>
</feature>
<evidence type="ECO:0000256" key="2">
    <source>
        <dbReference type="ARBA" id="ARBA00006840"/>
    </source>
</evidence>
<name>A0A200PTC4_MACCD</name>
<dbReference type="Proteomes" id="UP000195402">
    <property type="component" value="Unassembled WGS sequence"/>
</dbReference>
<gene>
    <name evidence="7" type="ORF">BVC80_8619g12</name>
</gene>
<dbReference type="AlphaFoldDB" id="A0A200PTC4"/>
<evidence type="ECO:0000313" key="7">
    <source>
        <dbReference type="EMBL" id="OVA01432.1"/>
    </source>
</evidence>
<dbReference type="InterPro" id="IPR018499">
    <property type="entry name" value="Tetraspanin/Peripherin"/>
</dbReference>
<organism evidence="7 8">
    <name type="scientific">Macleaya cordata</name>
    <name type="common">Five-seeded plume-poppy</name>
    <name type="synonym">Bocconia cordata</name>
    <dbReference type="NCBI Taxonomy" id="56857"/>
    <lineage>
        <taxon>Eukaryota</taxon>
        <taxon>Viridiplantae</taxon>
        <taxon>Streptophyta</taxon>
        <taxon>Embryophyta</taxon>
        <taxon>Tracheophyta</taxon>
        <taxon>Spermatophyta</taxon>
        <taxon>Magnoliopsida</taxon>
        <taxon>Ranunculales</taxon>
        <taxon>Papaveraceae</taxon>
        <taxon>Papaveroideae</taxon>
        <taxon>Macleaya</taxon>
    </lineage>
</organism>
<dbReference type="EMBL" id="MVGT01004082">
    <property type="protein sequence ID" value="OVA01432.1"/>
    <property type="molecule type" value="Genomic_DNA"/>
</dbReference>
<evidence type="ECO:0000256" key="4">
    <source>
        <dbReference type="ARBA" id="ARBA00022989"/>
    </source>
</evidence>
<evidence type="ECO:0000256" key="3">
    <source>
        <dbReference type="ARBA" id="ARBA00022692"/>
    </source>
</evidence>
<evidence type="ECO:0000256" key="5">
    <source>
        <dbReference type="ARBA" id="ARBA00023136"/>
    </source>
</evidence>
<feature type="transmembrane region" description="Helical" evidence="6">
    <location>
        <begin position="7"/>
        <end position="32"/>
    </location>
</feature>
<dbReference type="OrthoDB" id="672773at2759"/>
<keyword evidence="8" id="KW-1185">Reference proteome</keyword>
<protein>
    <submittedName>
        <fullName evidence="7">Tetraspanin/Peripherin</fullName>
    </submittedName>
</protein>
<keyword evidence="3 6" id="KW-0812">Transmembrane</keyword>
<comment type="caution">
    <text evidence="7">The sequence shown here is derived from an EMBL/GenBank/DDBJ whole genome shotgun (WGS) entry which is preliminary data.</text>
</comment>
<keyword evidence="4 6" id="KW-1133">Transmembrane helix</keyword>
<sequence>MGRLSSILITIINTLTLLISIPILFVALFPFFHEGRFPGAAGGGDDDAAKATQCFKTIQIPFLTFALFLFIISLLGMIGSCGKVTSFLWTYLVVMFLLILGLICFTIFTFEVITTTKATGAILNENGHPFYSLKGYSPWLTKHVVDGRSWEKLKNCMVGAKVCHNTAGAYSIIDMKRALERPNPIQSGCCMPPTFCGFTYINGTIWEVTKKSKPNYPNGDCTTWNNKEDVLCYNCESCKGGILQSLTKEGKSLTKFNISILVFLIIVYIIACSTFKNNHSQQYKGYSYP</sequence>
<dbReference type="OMA" id="TQSCMAD"/>
<proteinExistence type="inferred from homology"/>